<dbReference type="Proteomes" id="UP000236161">
    <property type="component" value="Unassembled WGS sequence"/>
</dbReference>
<proteinExistence type="predicted"/>
<reference evidence="2 3" key="1">
    <citation type="journal article" date="2017" name="Nature">
        <title>The Apostasia genome and the evolution of orchids.</title>
        <authorList>
            <person name="Zhang G.Q."/>
            <person name="Liu K.W."/>
            <person name="Li Z."/>
            <person name="Lohaus R."/>
            <person name="Hsiao Y.Y."/>
            <person name="Niu S.C."/>
            <person name="Wang J.Y."/>
            <person name="Lin Y.C."/>
            <person name="Xu Q."/>
            <person name="Chen L.J."/>
            <person name="Yoshida K."/>
            <person name="Fujiwara S."/>
            <person name="Wang Z.W."/>
            <person name="Zhang Y.Q."/>
            <person name="Mitsuda N."/>
            <person name="Wang M."/>
            <person name="Liu G.H."/>
            <person name="Pecoraro L."/>
            <person name="Huang H.X."/>
            <person name="Xiao X.J."/>
            <person name="Lin M."/>
            <person name="Wu X.Y."/>
            <person name="Wu W.L."/>
            <person name="Chen Y.Y."/>
            <person name="Chang S.B."/>
            <person name="Sakamoto S."/>
            <person name="Ohme-Takagi M."/>
            <person name="Yagi M."/>
            <person name="Zeng S.J."/>
            <person name="Shen C.Y."/>
            <person name="Yeh C.M."/>
            <person name="Luo Y.B."/>
            <person name="Tsai W.C."/>
            <person name="Van de Peer Y."/>
            <person name="Liu Z.J."/>
        </authorList>
    </citation>
    <scope>NUCLEOTIDE SEQUENCE [LARGE SCALE GENOMIC DNA]</scope>
    <source>
        <strain evidence="3">cv. Shenzhen</strain>
        <tissue evidence="2">Stem</tissue>
    </source>
</reference>
<feature type="compositionally biased region" description="Polar residues" evidence="1">
    <location>
        <begin position="66"/>
        <end position="76"/>
    </location>
</feature>
<dbReference type="OrthoDB" id="638090at2759"/>
<keyword evidence="3" id="KW-1185">Reference proteome</keyword>
<feature type="region of interest" description="Disordered" evidence="1">
    <location>
        <begin position="1"/>
        <end position="79"/>
    </location>
</feature>
<sequence length="580" mass="65760">MEKSSHDDGHPAGRVGSRPAKSSIKHPSRAELSKTGRRSRVFSSPSDANRGKRAKFAGEDLEREGNQGSPTFQTGGNYPLFDDGAKTSEYKSFKKLLEKTTLQHLDNPTKNNNDLKANRVSDCMGGLSNGITNKYDNRRSLFPVQNISSVAHELLPSPTRNLHKLEFVIARSVPSQEETPTVQPLYPSSERFWGGLRPGHTVSFSRIRECLLKLAARTCSQNFDEFLSKRYDLIIEFLERLGITRQSNKIDKLLNSEQTSSVAHHLLASSKRSDAIVEFCYPQENSCTIRHAEFDNPLTLMLDNNEVRAYSLPSSSRRTCRIFNEVQSNPYDYTHEPIFSCKSYNSEFAEFAESEKDAVVLHELVKRHSTIELNNEFECEESSHHHLDFLLSKAHSFLNSPWDYAEIHPFPADCTSHMGQLLKYPYINTPSAHRKGVHDVCLTKNLASIGNYETDSVYRICGFYGAHYNPFQSGFLIPDNSDAEVCFQEQAIVPYISDCSPVLNSSQYEENFSFPLLKWLVGTMPQELQGLSPSTRYDEVDFRDETHGSSFTDVSGRKGFNYLQSSNLDILLEDSNHFYF</sequence>
<name>A0A2I0AM19_9ASPA</name>
<evidence type="ECO:0000313" key="2">
    <source>
        <dbReference type="EMBL" id="PKA56535.1"/>
    </source>
</evidence>
<protein>
    <submittedName>
        <fullName evidence="2">Uncharacterized protein</fullName>
    </submittedName>
</protein>
<accession>A0A2I0AM19</accession>
<organism evidence="2 3">
    <name type="scientific">Apostasia shenzhenica</name>
    <dbReference type="NCBI Taxonomy" id="1088818"/>
    <lineage>
        <taxon>Eukaryota</taxon>
        <taxon>Viridiplantae</taxon>
        <taxon>Streptophyta</taxon>
        <taxon>Embryophyta</taxon>
        <taxon>Tracheophyta</taxon>
        <taxon>Spermatophyta</taxon>
        <taxon>Magnoliopsida</taxon>
        <taxon>Liliopsida</taxon>
        <taxon>Asparagales</taxon>
        <taxon>Orchidaceae</taxon>
        <taxon>Apostasioideae</taxon>
        <taxon>Apostasia</taxon>
    </lineage>
</organism>
<dbReference type="AlphaFoldDB" id="A0A2I0AM19"/>
<gene>
    <name evidence="2" type="ORF">AXF42_Ash015308</name>
</gene>
<evidence type="ECO:0000313" key="3">
    <source>
        <dbReference type="Proteomes" id="UP000236161"/>
    </source>
</evidence>
<evidence type="ECO:0000256" key="1">
    <source>
        <dbReference type="SAM" id="MobiDB-lite"/>
    </source>
</evidence>
<feature type="compositionally biased region" description="Basic and acidic residues" evidence="1">
    <location>
        <begin position="56"/>
        <end position="65"/>
    </location>
</feature>
<dbReference type="EMBL" id="KZ451971">
    <property type="protein sequence ID" value="PKA56535.1"/>
    <property type="molecule type" value="Genomic_DNA"/>
</dbReference>
<feature type="compositionally biased region" description="Basic and acidic residues" evidence="1">
    <location>
        <begin position="1"/>
        <end position="11"/>
    </location>
</feature>